<proteinExistence type="predicted"/>
<dbReference type="EMBL" id="SOYY01000014">
    <property type="protein sequence ID" value="KAA0712204.1"/>
    <property type="molecule type" value="Genomic_DNA"/>
</dbReference>
<dbReference type="Proteomes" id="UP000324632">
    <property type="component" value="Chromosome 14"/>
</dbReference>
<gene>
    <name evidence="1" type="ORF">E1301_Tti020321</name>
</gene>
<organism evidence="1 2">
    <name type="scientific">Triplophysa tibetana</name>
    <dbReference type="NCBI Taxonomy" id="1572043"/>
    <lineage>
        <taxon>Eukaryota</taxon>
        <taxon>Metazoa</taxon>
        <taxon>Chordata</taxon>
        <taxon>Craniata</taxon>
        <taxon>Vertebrata</taxon>
        <taxon>Euteleostomi</taxon>
        <taxon>Actinopterygii</taxon>
        <taxon>Neopterygii</taxon>
        <taxon>Teleostei</taxon>
        <taxon>Ostariophysi</taxon>
        <taxon>Cypriniformes</taxon>
        <taxon>Nemacheilidae</taxon>
        <taxon>Triplophysa</taxon>
    </lineage>
</organism>
<evidence type="ECO:0000313" key="1">
    <source>
        <dbReference type="EMBL" id="KAA0712204.1"/>
    </source>
</evidence>
<sequence length="75" mass="8616">MNHSSNDKDPETIESIRYLRVYCDEPDEDVDSQYGLIIPGKSWWRRKIESLRGWALIGLAGQAGLQQEQSCRSDC</sequence>
<keyword evidence="2" id="KW-1185">Reference proteome</keyword>
<accession>A0A5A9NPZ0</accession>
<name>A0A5A9NPZ0_9TELE</name>
<evidence type="ECO:0000313" key="2">
    <source>
        <dbReference type="Proteomes" id="UP000324632"/>
    </source>
</evidence>
<comment type="caution">
    <text evidence="1">The sequence shown here is derived from an EMBL/GenBank/DDBJ whole genome shotgun (WGS) entry which is preliminary data.</text>
</comment>
<reference evidence="1 2" key="1">
    <citation type="journal article" date="2019" name="Mol. Ecol. Resour.">
        <title>Chromosome-level genome assembly of Triplophysa tibetana, a fish adapted to the harsh high-altitude environment of the Tibetan Plateau.</title>
        <authorList>
            <person name="Yang X."/>
            <person name="Liu H."/>
            <person name="Ma Z."/>
            <person name="Zou Y."/>
            <person name="Zou M."/>
            <person name="Mao Y."/>
            <person name="Li X."/>
            <person name="Wang H."/>
            <person name="Chen T."/>
            <person name="Wang W."/>
            <person name="Yang R."/>
        </authorList>
    </citation>
    <scope>NUCLEOTIDE SEQUENCE [LARGE SCALE GENOMIC DNA]</scope>
    <source>
        <strain evidence="1">TTIB1903HZAU</strain>
        <tissue evidence="1">Muscle</tissue>
    </source>
</reference>
<dbReference type="AlphaFoldDB" id="A0A5A9NPZ0"/>
<protein>
    <submittedName>
        <fullName evidence="1">Uncharacterized protein</fullName>
    </submittedName>
</protein>